<feature type="transmembrane region" description="Helical" evidence="1">
    <location>
        <begin position="888"/>
        <end position="909"/>
    </location>
</feature>
<dbReference type="Gene3D" id="3.30.70.1440">
    <property type="entry name" value="Multidrug efflux transporter AcrB pore domain"/>
    <property type="match status" value="1"/>
</dbReference>
<accession>A0ABX5XSJ5</accession>
<proteinExistence type="predicted"/>
<keyword evidence="3" id="KW-1185">Reference proteome</keyword>
<dbReference type="SUPFAM" id="SSF82714">
    <property type="entry name" value="Multidrug efflux transporter AcrB TolC docking domain, DN and DC subdomains"/>
    <property type="match status" value="2"/>
</dbReference>
<feature type="transmembrane region" description="Helical" evidence="1">
    <location>
        <begin position="864"/>
        <end position="882"/>
    </location>
</feature>
<name>A0ABX5XSJ5_9BACT</name>
<keyword evidence="1" id="KW-0472">Membrane</keyword>
<dbReference type="SUPFAM" id="SSF82693">
    <property type="entry name" value="Multidrug efflux transporter AcrB pore domain, PN1, PN2, PC1 and PC2 subdomains"/>
    <property type="match status" value="2"/>
</dbReference>
<feature type="transmembrane region" description="Helical" evidence="1">
    <location>
        <begin position="384"/>
        <end position="403"/>
    </location>
</feature>
<feature type="transmembrane region" description="Helical" evidence="1">
    <location>
        <begin position="352"/>
        <end position="372"/>
    </location>
</feature>
<sequence>MLEKLVNHRTLANVLMLSFIGLGLYALPRLQKETFPRFDSSEIQIAMTYRGASAEDVEQGICLPIEDALDGIQNIKKVTCTAQEGAASIVVEIQEGADVAAALNDIETEVEAISDLPEGAEDLIVTELNRTDSVMTIAVSGPMDEDSLKDYCEQFKQQLKRLPGVSLVEIQGFSDRQLRIELDTDALRRLGLSAATVSQAVRNQNLDIPLGTIESEEEDLLLRLVEQKQTPQDIEEIVVHGVPGRSEVRIGDIGRVVDRFADAEQMAWIDGERAGIIQVNKTRSQDTSRIAEVVRQFVQEERQRQPLLQIAITSDGSELILERLTLLGKNAWQGVVLVFLVLWLFFNLRLSFWVVMSLPVSFMGAFFVLPLIGQSLNMMSSVAILMATGILMDDGIVIAENIARHIASGKPTMRAAVDGVKEVSGGVISSFLTTCCVLCPLFVLEGHIGKVLRLIPMVLLTTLLVSLFEAFLILPAHLGHSLKPSGADAPGGLRRTIDGAVDWVRESVFGRLVDWTIRWRYLSVGLSLGTFIMSLAMVAGGLVNFSPFPNLEGDTVEARILMPQGTPLAKTAEIVELINDAAARANARFPDQPDNADLVQSVMSKFNENSDAGESGPHVATVSIRMLQPDQRTTSTADFIRVMREEVGTIPNAISVAVAEATLGPAGRAVEVLFKSDDLQVAQAAAIETQQWMAQFAGVYNFNMDLRPGKQEVRLHLKPDAVALGLNVQAMASQLSTAFQGAKINDIQVGVEQYEINVQLAPESRDTLESFLDFRFILADGAQVPLQSVAELEMTYGWSKITRVNQWRTVTLIADTDTDTVNTTNLMREFQTRLLPELESKYSDLKITLGGEAERSSETGSSMAWLFLMGLFGVYAVLSFQFESWLEPFVVMAAIPMSLIGMIFGHLLMGMDISMPSLIGFVSLAGIVVNDSILLVLFLKQERSEGKPIYDSARSASRLRFRAIMLTSLTTMAGLLPLMLERSTQAQVLIPTAISIVFGLLSSTVLVLVVVPCLYVVLCDWGLITSDDRGADEHGADQRGASGTR</sequence>
<keyword evidence="1" id="KW-0812">Transmembrane</keyword>
<dbReference type="Gene3D" id="3.30.70.1430">
    <property type="entry name" value="Multidrug efflux transporter AcrB pore domain"/>
    <property type="match status" value="2"/>
</dbReference>
<feature type="transmembrane region" description="Helical" evidence="1">
    <location>
        <begin position="959"/>
        <end position="980"/>
    </location>
</feature>
<dbReference type="PANTHER" id="PTHR32063:SF33">
    <property type="entry name" value="RND SUPERFAMILY EFFLUX PUMP PERMEASE COMPONENT"/>
    <property type="match status" value="1"/>
</dbReference>
<feature type="transmembrane region" description="Helical" evidence="1">
    <location>
        <begin position="330"/>
        <end position="346"/>
    </location>
</feature>
<dbReference type="InterPro" id="IPR027463">
    <property type="entry name" value="AcrB_DN_DC_subdom"/>
</dbReference>
<evidence type="ECO:0000313" key="2">
    <source>
        <dbReference type="EMBL" id="QDV83596.1"/>
    </source>
</evidence>
<dbReference type="SUPFAM" id="SSF82866">
    <property type="entry name" value="Multidrug efflux transporter AcrB transmembrane domain"/>
    <property type="match status" value="2"/>
</dbReference>
<dbReference type="RefSeq" id="WP_145210657.1">
    <property type="nucleotide sequence ID" value="NZ_CP036432.1"/>
</dbReference>
<dbReference type="PRINTS" id="PR00702">
    <property type="entry name" value="ACRIFLAVINRP"/>
</dbReference>
<dbReference type="Pfam" id="PF00873">
    <property type="entry name" value="ACR_tran"/>
    <property type="match status" value="1"/>
</dbReference>
<feature type="transmembrane region" description="Helical" evidence="1">
    <location>
        <begin position="521"/>
        <end position="543"/>
    </location>
</feature>
<dbReference type="InterPro" id="IPR001036">
    <property type="entry name" value="Acrflvin-R"/>
</dbReference>
<dbReference type="EMBL" id="CP036432">
    <property type="protein sequence ID" value="QDV83596.1"/>
    <property type="molecule type" value="Genomic_DNA"/>
</dbReference>
<dbReference type="Gene3D" id="3.30.2090.10">
    <property type="entry name" value="Multidrug efflux transporter AcrB TolC docking domain, DN and DC subdomains"/>
    <property type="match status" value="2"/>
</dbReference>
<feature type="transmembrane region" description="Helical" evidence="1">
    <location>
        <begin position="6"/>
        <end position="27"/>
    </location>
</feature>
<feature type="transmembrane region" description="Helical" evidence="1">
    <location>
        <begin position="423"/>
        <end position="444"/>
    </location>
</feature>
<reference evidence="2 3" key="1">
    <citation type="submission" date="2019-02" db="EMBL/GenBank/DDBJ databases">
        <title>Deep-cultivation of Planctomycetes and their phenomic and genomic characterization uncovers novel biology.</title>
        <authorList>
            <person name="Wiegand S."/>
            <person name="Jogler M."/>
            <person name="Boedeker C."/>
            <person name="Pinto D."/>
            <person name="Vollmers J."/>
            <person name="Rivas-Marin E."/>
            <person name="Kohn T."/>
            <person name="Peeters S.H."/>
            <person name="Heuer A."/>
            <person name="Rast P."/>
            <person name="Oberbeckmann S."/>
            <person name="Bunk B."/>
            <person name="Jeske O."/>
            <person name="Meyerdierks A."/>
            <person name="Storesund J.E."/>
            <person name="Kallscheuer N."/>
            <person name="Luecker S."/>
            <person name="Lage O.M."/>
            <person name="Pohl T."/>
            <person name="Merkel B.J."/>
            <person name="Hornburger P."/>
            <person name="Mueller R.-W."/>
            <person name="Bruemmer F."/>
            <person name="Labrenz M."/>
            <person name="Spormann A.M."/>
            <person name="Op den Camp H."/>
            <person name="Overmann J."/>
            <person name="Amann R."/>
            <person name="Jetten M.S.M."/>
            <person name="Mascher T."/>
            <person name="Medema M.H."/>
            <person name="Devos D.P."/>
            <person name="Kaster A.-K."/>
            <person name="Ovreas L."/>
            <person name="Rohde M."/>
            <person name="Galperin M.Y."/>
            <person name="Jogler C."/>
        </authorList>
    </citation>
    <scope>NUCLEOTIDE SEQUENCE [LARGE SCALE GENOMIC DNA]</scope>
    <source>
        <strain evidence="2 3">TBK1r</strain>
    </source>
</reference>
<feature type="transmembrane region" description="Helical" evidence="1">
    <location>
        <begin position="451"/>
        <end position="474"/>
    </location>
</feature>
<dbReference type="Gene3D" id="3.30.70.1320">
    <property type="entry name" value="Multidrug efflux transporter AcrB pore domain like"/>
    <property type="match status" value="1"/>
</dbReference>
<feature type="transmembrane region" description="Helical" evidence="1">
    <location>
        <begin position="918"/>
        <end position="939"/>
    </location>
</feature>
<feature type="transmembrane region" description="Helical" evidence="1">
    <location>
        <begin position="992"/>
        <end position="1018"/>
    </location>
</feature>
<keyword evidence="1" id="KW-1133">Transmembrane helix</keyword>
<dbReference type="Proteomes" id="UP000318081">
    <property type="component" value="Chromosome"/>
</dbReference>
<evidence type="ECO:0000313" key="3">
    <source>
        <dbReference type="Proteomes" id="UP000318081"/>
    </source>
</evidence>
<dbReference type="Gene3D" id="1.20.1640.10">
    <property type="entry name" value="Multidrug efflux transporter AcrB transmembrane domain"/>
    <property type="match status" value="2"/>
</dbReference>
<evidence type="ECO:0000256" key="1">
    <source>
        <dbReference type="SAM" id="Phobius"/>
    </source>
</evidence>
<dbReference type="PANTHER" id="PTHR32063">
    <property type="match status" value="1"/>
</dbReference>
<protein>
    <submittedName>
        <fullName evidence="2">Toluene efflux pump membrane transporter TtgB</fullName>
    </submittedName>
</protein>
<organism evidence="2 3">
    <name type="scientific">Stieleria magnilauensis</name>
    <dbReference type="NCBI Taxonomy" id="2527963"/>
    <lineage>
        <taxon>Bacteria</taxon>
        <taxon>Pseudomonadati</taxon>
        <taxon>Planctomycetota</taxon>
        <taxon>Planctomycetia</taxon>
        <taxon>Pirellulales</taxon>
        <taxon>Pirellulaceae</taxon>
        <taxon>Stieleria</taxon>
    </lineage>
</organism>
<gene>
    <name evidence="2" type="primary">ttgB</name>
    <name evidence="2" type="ORF">TBK1r_25380</name>
</gene>